<organism evidence="1 2">
    <name type="scientific">Funneliformis mosseae</name>
    <name type="common">Endomycorrhizal fungus</name>
    <name type="synonym">Glomus mosseae</name>
    <dbReference type="NCBI Taxonomy" id="27381"/>
    <lineage>
        <taxon>Eukaryota</taxon>
        <taxon>Fungi</taxon>
        <taxon>Fungi incertae sedis</taxon>
        <taxon>Mucoromycota</taxon>
        <taxon>Glomeromycotina</taxon>
        <taxon>Glomeromycetes</taxon>
        <taxon>Glomerales</taxon>
        <taxon>Glomeraceae</taxon>
        <taxon>Funneliformis</taxon>
    </lineage>
</organism>
<evidence type="ECO:0000313" key="1">
    <source>
        <dbReference type="EMBL" id="CAG8435846.1"/>
    </source>
</evidence>
<sequence>MEHFELKTDRKPKLSDNILELKFMQRQQEKALREKLERERSRALGESQWIAFYDELEVGKPYLSFATPEVGNGRLSFGRSKKVNKKRAPTNITTIEESNGSSSRSSIKRANSIQVNNKRKYEYIQDTTLKNSKRTYELEDKTLSKNSKYELELGEIEEDFEALEKFEKVEELEKLEELGEELEEGEIPQKITKLDSSEFKRRSIGFLKPPE</sequence>
<dbReference type="Proteomes" id="UP000789375">
    <property type="component" value="Unassembled WGS sequence"/>
</dbReference>
<dbReference type="EMBL" id="CAJVPP010000029">
    <property type="protein sequence ID" value="CAG8435846.1"/>
    <property type="molecule type" value="Genomic_DNA"/>
</dbReference>
<evidence type="ECO:0000313" key="2">
    <source>
        <dbReference type="Proteomes" id="UP000789375"/>
    </source>
</evidence>
<dbReference type="AlphaFoldDB" id="A0A9N8V2P3"/>
<proteinExistence type="predicted"/>
<keyword evidence="2" id="KW-1185">Reference proteome</keyword>
<gene>
    <name evidence="1" type="ORF">FMOSSE_LOCUS316</name>
</gene>
<accession>A0A9N8V2P3</accession>
<protein>
    <submittedName>
        <fullName evidence="1">13245_t:CDS:1</fullName>
    </submittedName>
</protein>
<comment type="caution">
    <text evidence="1">The sequence shown here is derived from an EMBL/GenBank/DDBJ whole genome shotgun (WGS) entry which is preliminary data.</text>
</comment>
<name>A0A9N8V2P3_FUNMO</name>
<dbReference type="Pfam" id="PF10175">
    <property type="entry name" value="MPP6"/>
    <property type="match status" value="1"/>
</dbReference>
<reference evidence="1" key="1">
    <citation type="submission" date="2021-06" db="EMBL/GenBank/DDBJ databases">
        <authorList>
            <person name="Kallberg Y."/>
            <person name="Tangrot J."/>
            <person name="Rosling A."/>
        </authorList>
    </citation>
    <scope>NUCLEOTIDE SEQUENCE</scope>
    <source>
        <strain evidence="1">87-6 pot B 2015</strain>
    </source>
</reference>